<evidence type="ECO:0000313" key="3">
    <source>
        <dbReference type="Proteomes" id="UP000289738"/>
    </source>
</evidence>
<feature type="region of interest" description="Disordered" evidence="1">
    <location>
        <begin position="197"/>
        <end position="236"/>
    </location>
</feature>
<evidence type="ECO:0000313" key="2">
    <source>
        <dbReference type="EMBL" id="RYR59409.1"/>
    </source>
</evidence>
<comment type="caution">
    <text evidence="2">The sequence shown here is derived from an EMBL/GenBank/DDBJ whole genome shotgun (WGS) entry which is preliminary data.</text>
</comment>
<keyword evidence="3" id="KW-1185">Reference proteome</keyword>
<dbReference type="AlphaFoldDB" id="A0A445D8B3"/>
<evidence type="ECO:0000256" key="1">
    <source>
        <dbReference type="SAM" id="MobiDB-lite"/>
    </source>
</evidence>
<reference evidence="2 3" key="1">
    <citation type="submission" date="2019-01" db="EMBL/GenBank/DDBJ databases">
        <title>Sequencing of cultivated peanut Arachis hypogaea provides insights into genome evolution and oil improvement.</title>
        <authorList>
            <person name="Chen X."/>
        </authorList>
    </citation>
    <scope>NUCLEOTIDE SEQUENCE [LARGE SCALE GENOMIC DNA]</scope>
    <source>
        <strain evidence="3">cv. Fuhuasheng</strain>
        <tissue evidence="2">Leaves</tissue>
    </source>
</reference>
<name>A0A445D8B3_ARAHY</name>
<dbReference type="EMBL" id="SDMP01000005">
    <property type="protein sequence ID" value="RYR59409.1"/>
    <property type="molecule type" value="Genomic_DNA"/>
</dbReference>
<proteinExistence type="predicted"/>
<organism evidence="2 3">
    <name type="scientific">Arachis hypogaea</name>
    <name type="common">Peanut</name>
    <dbReference type="NCBI Taxonomy" id="3818"/>
    <lineage>
        <taxon>Eukaryota</taxon>
        <taxon>Viridiplantae</taxon>
        <taxon>Streptophyta</taxon>
        <taxon>Embryophyta</taxon>
        <taxon>Tracheophyta</taxon>
        <taxon>Spermatophyta</taxon>
        <taxon>Magnoliopsida</taxon>
        <taxon>eudicotyledons</taxon>
        <taxon>Gunneridae</taxon>
        <taxon>Pentapetalae</taxon>
        <taxon>rosids</taxon>
        <taxon>fabids</taxon>
        <taxon>Fabales</taxon>
        <taxon>Fabaceae</taxon>
        <taxon>Papilionoideae</taxon>
        <taxon>50 kb inversion clade</taxon>
        <taxon>dalbergioids sensu lato</taxon>
        <taxon>Dalbergieae</taxon>
        <taxon>Pterocarpus clade</taxon>
        <taxon>Arachis</taxon>
    </lineage>
</organism>
<dbReference type="Proteomes" id="UP000289738">
    <property type="component" value="Chromosome A05"/>
</dbReference>
<protein>
    <submittedName>
        <fullName evidence="2">Uncharacterized protein</fullName>
    </submittedName>
</protein>
<sequence>MERLKIIKRYVCFYEEMRSKHEDLILFFVLTLFVYFRDRSSGQLSLGGRMNSRIRCEALEHIVGEGDRNCIWELRMKTNAFANFCELLEVQGELKEDGHVKMDNKRMWTDEETNAFVGFMEEFVVDGQRADCDMFVKFGLYFHRHIQPSSIVLASLFLCFTGWRVYLVGIEPQEQVQLVALMRRNRFEDTVIGFNDSEMSPQPDIDERTAVQGQASHSEAGASGGSTRRYRRKRKHADVLERMADHIQQSSADQRKNV</sequence>
<gene>
    <name evidence="2" type="ORF">Ahy_A05g025294</name>
</gene>
<accession>A0A445D8B3</accession>